<dbReference type="EC" id="2.7.8.5" evidence="6 18"/>
<evidence type="ECO:0000313" key="22">
    <source>
        <dbReference type="EMBL" id="MBC2474164.1"/>
    </source>
</evidence>
<dbReference type="InterPro" id="IPR050324">
    <property type="entry name" value="CDP-alcohol_PTase-I"/>
</dbReference>
<comment type="similarity">
    <text evidence="5 19">Belongs to the CDP-alcohol phosphatidyltransferase class-I family.</text>
</comment>
<dbReference type="PIRSF" id="PIRSF000847">
    <property type="entry name" value="Phos_ph_gly_syn"/>
    <property type="match status" value="1"/>
</dbReference>
<feature type="transmembrane region" description="Helical" evidence="20">
    <location>
        <begin position="161"/>
        <end position="182"/>
    </location>
</feature>
<evidence type="ECO:0000256" key="2">
    <source>
        <dbReference type="ARBA" id="ARBA00004651"/>
    </source>
</evidence>
<dbReference type="PROSITE" id="PS00379">
    <property type="entry name" value="CDP_ALCOHOL_P_TRANSF"/>
    <property type="match status" value="1"/>
</dbReference>
<dbReference type="EMBL" id="JABTDW010000001">
    <property type="protein sequence ID" value="NSB16337.1"/>
    <property type="molecule type" value="Genomic_DNA"/>
</dbReference>
<comment type="pathway">
    <text evidence="4">Lipid metabolism.</text>
</comment>
<proteinExistence type="inferred from homology"/>
<keyword evidence="15" id="KW-0594">Phospholipid biosynthesis</keyword>
<reference evidence="26" key="1">
    <citation type="submission" date="2014-12" db="EMBL/GenBank/DDBJ databases">
        <title>Genome sequence of Clostridium beijerinckii strain 59B.</title>
        <authorList>
            <person name="Little G.T."/>
            <person name="Minton N.P."/>
        </authorList>
    </citation>
    <scope>NUCLEOTIDE SEQUENCE [LARGE SCALE GENOMIC DNA]</scope>
    <source>
        <strain evidence="26">59B</strain>
    </source>
</reference>
<evidence type="ECO:0000256" key="8">
    <source>
        <dbReference type="ARBA" id="ARBA00022475"/>
    </source>
</evidence>
<dbReference type="Proteomes" id="UP000822184">
    <property type="component" value="Unassembled WGS sequence"/>
</dbReference>
<comment type="function">
    <text evidence="1">This protein catalyzes the committed step to the synthesis of the acidic phospholipids.</text>
</comment>
<evidence type="ECO:0000256" key="16">
    <source>
        <dbReference type="ARBA" id="ARBA00023264"/>
    </source>
</evidence>
<dbReference type="EMBL" id="JADOEF010000003">
    <property type="protein sequence ID" value="MBF7811705.1"/>
    <property type="molecule type" value="Genomic_DNA"/>
</dbReference>
<evidence type="ECO:0000256" key="7">
    <source>
        <dbReference type="ARBA" id="ARBA00014944"/>
    </source>
</evidence>
<dbReference type="RefSeq" id="WP_011968552.1">
    <property type="nucleotide sequence ID" value="NZ_BKAK01000001.1"/>
</dbReference>
<dbReference type="InterPro" id="IPR048254">
    <property type="entry name" value="CDP_ALCOHOL_P_TRANSF_CS"/>
</dbReference>
<keyword evidence="13" id="KW-0443">Lipid metabolism</keyword>
<feature type="transmembrane region" description="Helical" evidence="20">
    <location>
        <begin position="7"/>
        <end position="24"/>
    </location>
</feature>
<reference evidence="21" key="2">
    <citation type="submission" date="2016-02" db="EMBL/GenBank/DDBJ databases">
        <title>Genome sequence of Clostridium beijerinckii strain 59B.</title>
        <authorList>
            <person name="Little G.T."/>
            <person name="Minton N.P."/>
        </authorList>
    </citation>
    <scope>NUCLEOTIDE SEQUENCE</scope>
    <source>
        <strain evidence="21">NCIMB 14988</strain>
    </source>
</reference>
<gene>
    <name evidence="22" type="primary">pgsA</name>
    <name evidence="25" type="ORF">BCD95_004596</name>
    <name evidence="24" type="ORF">DFH45_000750</name>
    <name evidence="22" type="ORF">HGI39_05480</name>
    <name evidence="23" type="ORF">IS491_24245</name>
    <name evidence="21" type="ORF">LF65_01341</name>
</gene>
<keyword evidence="11 20" id="KW-0812">Transmembrane</keyword>
<evidence type="ECO:0000313" key="21">
    <source>
        <dbReference type="EMBL" id="AJG97954.1"/>
    </source>
</evidence>
<evidence type="ECO:0000313" key="25">
    <source>
        <dbReference type="EMBL" id="NSB16337.1"/>
    </source>
</evidence>
<evidence type="ECO:0000313" key="26">
    <source>
        <dbReference type="Proteomes" id="UP000031866"/>
    </source>
</evidence>
<dbReference type="PANTHER" id="PTHR14269">
    <property type="entry name" value="CDP-DIACYLGLYCEROL--GLYCEROL-3-PHOSPHATE 3-PHOSPHATIDYLTRANSFERASE-RELATED"/>
    <property type="match status" value="1"/>
</dbReference>
<evidence type="ECO:0000256" key="11">
    <source>
        <dbReference type="ARBA" id="ARBA00022692"/>
    </source>
</evidence>
<feature type="transmembrane region" description="Helical" evidence="20">
    <location>
        <begin position="30"/>
        <end position="51"/>
    </location>
</feature>
<evidence type="ECO:0000256" key="4">
    <source>
        <dbReference type="ARBA" id="ARBA00005189"/>
    </source>
</evidence>
<dbReference type="EMBL" id="JABSXK010000001">
    <property type="protein sequence ID" value="NRV07787.1"/>
    <property type="molecule type" value="Genomic_DNA"/>
</dbReference>
<keyword evidence="8" id="KW-1003">Cell membrane</keyword>
<dbReference type="InterPro" id="IPR000462">
    <property type="entry name" value="CDP-OH_P_trans"/>
</dbReference>
<dbReference type="GeneID" id="66344205"/>
<dbReference type="GO" id="GO:0006655">
    <property type="term" value="P:phosphatidylglycerol biosynthetic process"/>
    <property type="evidence" value="ECO:0007669"/>
    <property type="project" value="UniProtKB-UniPathway"/>
</dbReference>
<feature type="transmembrane region" description="Helical" evidence="20">
    <location>
        <begin position="117"/>
        <end position="140"/>
    </location>
</feature>
<evidence type="ECO:0000256" key="18">
    <source>
        <dbReference type="NCBIfam" id="TIGR00560"/>
    </source>
</evidence>
<dbReference type="Gene3D" id="1.20.120.1760">
    <property type="match status" value="1"/>
</dbReference>
<dbReference type="EMBL" id="JABAGV010000010">
    <property type="protein sequence ID" value="MBC2474164.1"/>
    <property type="molecule type" value="Genomic_DNA"/>
</dbReference>
<dbReference type="KEGG" id="cbei:LF65_01341"/>
<feature type="transmembrane region" description="Helical" evidence="20">
    <location>
        <begin position="72"/>
        <end position="97"/>
    </location>
</feature>
<evidence type="ECO:0000256" key="10">
    <source>
        <dbReference type="ARBA" id="ARBA00022679"/>
    </source>
</evidence>
<reference evidence="22" key="3">
    <citation type="submission" date="2020-04" db="EMBL/GenBank/DDBJ databases">
        <authorList>
            <person name="Brown S."/>
        </authorList>
    </citation>
    <scope>NUCLEOTIDE SEQUENCE</scope>
    <source>
        <strain evidence="22">DJ015</strain>
    </source>
</reference>
<name>A0A0B5Q6W7_CLOBE</name>
<evidence type="ECO:0000256" key="20">
    <source>
        <dbReference type="SAM" id="Phobius"/>
    </source>
</evidence>
<protein>
    <recommendedName>
        <fullName evidence="7 18">CDP-diacylglycerol--glycerol-3-phosphate 3-phosphatidyltransferase</fullName>
        <ecNumber evidence="6 18">2.7.8.5</ecNumber>
    </recommendedName>
</protein>
<evidence type="ECO:0000313" key="24">
    <source>
        <dbReference type="EMBL" id="NRV07787.1"/>
    </source>
</evidence>
<reference evidence="25" key="4">
    <citation type="submission" date="2020-06" db="EMBL/GenBank/DDBJ databases">
        <title>Genomic insights into acetone-butanol-ethanol (ABE) fermentation by sequencing solventogenic clostridia strains.</title>
        <authorList>
            <person name="Brown S."/>
        </authorList>
    </citation>
    <scope>NUCLEOTIDE SEQUENCE</scope>
    <source>
        <strain evidence="25">DJ123</strain>
        <strain evidence="24">DJ126</strain>
    </source>
</reference>
<keyword evidence="10 19" id="KW-0808">Transferase</keyword>
<organism evidence="21 26">
    <name type="scientific">Clostridium beijerinckii</name>
    <name type="common">Clostridium MP</name>
    <dbReference type="NCBI Taxonomy" id="1520"/>
    <lineage>
        <taxon>Bacteria</taxon>
        <taxon>Bacillati</taxon>
        <taxon>Bacillota</taxon>
        <taxon>Clostridia</taxon>
        <taxon>Eubacteriales</taxon>
        <taxon>Clostridiaceae</taxon>
        <taxon>Clostridium</taxon>
    </lineage>
</organism>
<comment type="subcellular location">
    <subcellularLocation>
        <location evidence="2">Cell membrane</location>
        <topology evidence="2">Multi-pass membrane protein</topology>
    </subcellularLocation>
</comment>
<dbReference type="EMBL" id="CP010086">
    <property type="protein sequence ID" value="AJG97954.1"/>
    <property type="molecule type" value="Genomic_DNA"/>
</dbReference>
<comment type="pathway">
    <text evidence="3">Phospholipid metabolism; phosphatidylglycerol biosynthesis; phosphatidylglycerol from CDP-diacylglycerol: step 1/2.</text>
</comment>
<comment type="catalytic activity">
    <reaction evidence="17">
        <text>a CDP-1,2-diacyl-sn-glycerol + sn-glycerol 3-phosphate = a 1,2-diacyl-sn-glycero-3-phospho-(1'-sn-glycero-3'-phosphate) + CMP + H(+)</text>
        <dbReference type="Rhea" id="RHEA:12593"/>
        <dbReference type="ChEBI" id="CHEBI:15378"/>
        <dbReference type="ChEBI" id="CHEBI:57597"/>
        <dbReference type="ChEBI" id="CHEBI:58332"/>
        <dbReference type="ChEBI" id="CHEBI:60110"/>
        <dbReference type="ChEBI" id="CHEBI:60377"/>
        <dbReference type="EC" id="2.7.8.5"/>
    </reaction>
</comment>
<dbReference type="PANTHER" id="PTHR14269:SF62">
    <property type="entry name" value="CDP-DIACYLGLYCEROL--GLYCEROL-3-PHOSPHATE 3-PHOSPHATIDYLTRANSFERASE 1, CHLOROPLASTIC"/>
    <property type="match status" value="1"/>
</dbReference>
<reference evidence="23" key="5">
    <citation type="submission" date="2020-11" db="EMBL/GenBank/DDBJ databases">
        <authorList>
            <person name="Thieme N."/>
            <person name="Liebl W."/>
            <person name="Zverlov V."/>
        </authorList>
    </citation>
    <scope>NUCLEOTIDE SEQUENCE</scope>
    <source>
        <strain evidence="23">NT08</strain>
    </source>
</reference>
<dbReference type="STRING" id="1520.LF65_01341"/>
<dbReference type="Pfam" id="PF01066">
    <property type="entry name" value="CDP-OH_P_transf"/>
    <property type="match status" value="1"/>
</dbReference>
<keyword evidence="16" id="KW-1208">Phospholipid metabolism</keyword>
<dbReference type="OMA" id="WSMVYYL"/>
<evidence type="ECO:0000313" key="23">
    <source>
        <dbReference type="EMBL" id="MBF7811705.1"/>
    </source>
</evidence>
<evidence type="ECO:0000256" key="9">
    <source>
        <dbReference type="ARBA" id="ARBA00022516"/>
    </source>
</evidence>
<evidence type="ECO:0000256" key="3">
    <source>
        <dbReference type="ARBA" id="ARBA00005042"/>
    </source>
</evidence>
<evidence type="ECO:0000256" key="5">
    <source>
        <dbReference type="ARBA" id="ARBA00010441"/>
    </source>
</evidence>
<evidence type="ECO:0000256" key="1">
    <source>
        <dbReference type="ARBA" id="ARBA00003973"/>
    </source>
</evidence>
<dbReference type="GO" id="GO:0008444">
    <property type="term" value="F:CDP-diacylglycerol-glycerol-3-phosphate 3-phosphatidyltransferase activity"/>
    <property type="evidence" value="ECO:0007669"/>
    <property type="project" value="UniProtKB-UniRule"/>
</dbReference>
<keyword evidence="14 20" id="KW-0472">Membrane</keyword>
<evidence type="ECO:0000256" key="17">
    <source>
        <dbReference type="ARBA" id="ARBA00048586"/>
    </source>
</evidence>
<dbReference type="InterPro" id="IPR004570">
    <property type="entry name" value="Phosphatidylglycerol_P_synth"/>
</dbReference>
<dbReference type="UniPathway" id="UPA00084">
    <property type="reaction ID" value="UER00503"/>
</dbReference>
<reference evidence="22" key="6">
    <citation type="journal article" date="2022" name="Nat. Biotechnol.">
        <title>Carbon-negative production of acetone and isopropanol by gas fermentation at industrial pilot scale.</title>
        <authorList>
            <person name="Liew F.E."/>
            <person name="Nogle R."/>
            <person name="Abdalla T."/>
            <person name="Rasor B.J."/>
            <person name="Canter C."/>
            <person name="Jensen R.O."/>
            <person name="Wang L."/>
            <person name="Strutz J."/>
            <person name="Chirania P."/>
            <person name="De Tissera S."/>
            <person name="Mueller A.P."/>
            <person name="Ruan Z."/>
            <person name="Gao A."/>
            <person name="Tran L."/>
            <person name="Engle N.L."/>
            <person name="Bromley J.C."/>
            <person name="Daniell J."/>
            <person name="Conrado R."/>
            <person name="Tschaplinski T.J."/>
            <person name="Giannone R.J."/>
            <person name="Hettich R.L."/>
            <person name="Karim A.S."/>
            <person name="Simpson S.D."/>
            <person name="Brown S.D."/>
            <person name="Leang C."/>
            <person name="Jewett M.C."/>
            <person name="Kopke M."/>
        </authorList>
    </citation>
    <scope>NUCLEOTIDE SEQUENCE</scope>
    <source>
        <strain evidence="22">DJ015</strain>
    </source>
</reference>
<evidence type="ECO:0000256" key="12">
    <source>
        <dbReference type="ARBA" id="ARBA00022989"/>
    </source>
</evidence>
<dbReference type="Proteomes" id="UP000031866">
    <property type="component" value="Chromosome"/>
</dbReference>
<evidence type="ECO:0000256" key="14">
    <source>
        <dbReference type="ARBA" id="ARBA00023136"/>
    </source>
</evidence>
<dbReference type="NCBIfam" id="TIGR00560">
    <property type="entry name" value="pgsA"/>
    <property type="match status" value="1"/>
</dbReference>
<dbReference type="AlphaFoldDB" id="A0A0B5Q6W7"/>
<evidence type="ECO:0000256" key="6">
    <source>
        <dbReference type="ARBA" id="ARBA00013170"/>
    </source>
</evidence>
<dbReference type="InterPro" id="IPR043130">
    <property type="entry name" value="CDP-OH_PTrfase_TM_dom"/>
</dbReference>
<sequence length="196" mass="21918">MNLANKLTLIRIFLVPVFLVFIAVKDIPYGSFIATFIFILASLTDKLDGYIARSRNQITNFGKFMDPLADKLLVTAALISLVDLQVVPGWAAVVIIAREFAVSGLRSIAAAQGRVIAASWWGKIKTVIQIIAIILLLLKVNIHDARLLKIFVIDNYYLKGFFKFAPMIMLMIAVIVTLLSGYDYFKKNKEAVSYDK</sequence>
<evidence type="ECO:0000256" key="19">
    <source>
        <dbReference type="RuleBase" id="RU003750"/>
    </source>
</evidence>
<dbReference type="Proteomes" id="UP000821656">
    <property type="component" value="Unassembled WGS sequence"/>
</dbReference>
<dbReference type="Proteomes" id="UP000631418">
    <property type="component" value="Unassembled WGS sequence"/>
</dbReference>
<keyword evidence="9" id="KW-0444">Lipid biosynthesis</keyword>
<evidence type="ECO:0000256" key="13">
    <source>
        <dbReference type="ARBA" id="ARBA00023098"/>
    </source>
</evidence>
<accession>A0A0B5Q6W7</accession>
<dbReference type="Proteomes" id="UP001194098">
    <property type="component" value="Unassembled WGS sequence"/>
</dbReference>
<dbReference type="OrthoDB" id="9796672at2"/>
<keyword evidence="12 20" id="KW-1133">Transmembrane helix</keyword>
<dbReference type="GO" id="GO:0005886">
    <property type="term" value="C:plasma membrane"/>
    <property type="evidence" value="ECO:0007669"/>
    <property type="project" value="UniProtKB-SubCell"/>
</dbReference>
<dbReference type="FunFam" id="1.20.120.1760:FF:000004">
    <property type="entry name" value="CDP-diacylglycerol--glycerol-3-phosphate 3-phosphatidyltransferase"/>
    <property type="match status" value="1"/>
</dbReference>
<evidence type="ECO:0000256" key="15">
    <source>
        <dbReference type="ARBA" id="ARBA00023209"/>
    </source>
</evidence>